<dbReference type="SUPFAM" id="SSF53098">
    <property type="entry name" value="Ribonuclease H-like"/>
    <property type="match status" value="1"/>
</dbReference>
<dbReference type="EMBL" id="QJKJ01006862">
    <property type="protein sequence ID" value="RDX85157.1"/>
    <property type="molecule type" value="Genomic_DNA"/>
</dbReference>
<dbReference type="PANTHER" id="PTHR42648:SF28">
    <property type="entry name" value="TRANSPOSON-ENCODED PROTEIN WITH RIBONUCLEASE H-LIKE AND RETROVIRUS ZINC FINGER-LIKE DOMAINS"/>
    <property type="match status" value="1"/>
</dbReference>
<evidence type="ECO:0000313" key="2">
    <source>
        <dbReference type="Proteomes" id="UP000257109"/>
    </source>
</evidence>
<dbReference type="PANTHER" id="PTHR42648">
    <property type="entry name" value="TRANSPOSASE, PUTATIVE-RELATED"/>
    <property type="match status" value="1"/>
</dbReference>
<dbReference type="Proteomes" id="UP000257109">
    <property type="component" value="Unassembled WGS sequence"/>
</dbReference>
<dbReference type="InterPro" id="IPR039537">
    <property type="entry name" value="Retrotran_Ty1/copia-like"/>
</dbReference>
<dbReference type="GO" id="GO:0003676">
    <property type="term" value="F:nucleic acid binding"/>
    <property type="evidence" value="ECO:0007669"/>
    <property type="project" value="InterPro"/>
</dbReference>
<sequence length="129" mass="15238">MHGCQWSRPPRDDERFIFVDDGNKVVVKDIETFILQLKTWFHLDLFETLLGEIFEPLDLLNFEVCVECIKGKQAVIRKLGAKRTKDVLELVHTNICGPFPTTWNGKQCFITFIDYYSRYSYLYLIHEKS</sequence>
<proteinExistence type="predicted"/>
<gene>
    <name evidence="1" type="ORF">CR513_33690</name>
</gene>
<feature type="non-terminal residue" evidence="1">
    <location>
        <position position="1"/>
    </location>
</feature>
<dbReference type="Gene3D" id="3.30.420.10">
    <property type="entry name" value="Ribonuclease H-like superfamily/Ribonuclease H"/>
    <property type="match status" value="1"/>
</dbReference>
<evidence type="ECO:0008006" key="3">
    <source>
        <dbReference type="Google" id="ProtNLM"/>
    </source>
</evidence>
<name>A0A371G3S8_MUCPR</name>
<dbReference type="STRING" id="157652.A0A371G3S8"/>
<comment type="caution">
    <text evidence="1">The sequence shown here is derived from an EMBL/GenBank/DDBJ whole genome shotgun (WGS) entry which is preliminary data.</text>
</comment>
<dbReference type="AlphaFoldDB" id="A0A371G3S8"/>
<dbReference type="InterPro" id="IPR012337">
    <property type="entry name" value="RNaseH-like_sf"/>
</dbReference>
<keyword evidence="2" id="KW-1185">Reference proteome</keyword>
<protein>
    <recommendedName>
        <fullName evidence="3">Integrase catalytic domain-containing protein</fullName>
    </recommendedName>
</protein>
<reference evidence="1" key="1">
    <citation type="submission" date="2018-05" db="EMBL/GenBank/DDBJ databases">
        <title>Draft genome of Mucuna pruriens seed.</title>
        <authorList>
            <person name="Nnadi N.E."/>
            <person name="Vos R."/>
            <person name="Hasami M.H."/>
            <person name="Devisetty U.K."/>
            <person name="Aguiy J.C."/>
        </authorList>
    </citation>
    <scope>NUCLEOTIDE SEQUENCE [LARGE SCALE GENOMIC DNA]</scope>
    <source>
        <strain evidence="1">JCA_2017</strain>
    </source>
</reference>
<accession>A0A371G3S8</accession>
<dbReference type="InterPro" id="IPR036397">
    <property type="entry name" value="RNaseH_sf"/>
</dbReference>
<organism evidence="1 2">
    <name type="scientific">Mucuna pruriens</name>
    <name type="common">Velvet bean</name>
    <name type="synonym">Dolichos pruriens</name>
    <dbReference type="NCBI Taxonomy" id="157652"/>
    <lineage>
        <taxon>Eukaryota</taxon>
        <taxon>Viridiplantae</taxon>
        <taxon>Streptophyta</taxon>
        <taxon>Embryophyta</taxon>
        <taxon>Tracheophyta</taxon>
        <taxon>Spermatophyta</taxon>
        <taxon>Magnoliopsida</taxon>
        <taxon>eudicotyledons</taxon>
        <taxon>Gunneridae</taxon>
        <taxon>Pentapetalae</taxon>
        <taxon>rosids</taxon>
        <taxon>fabids</taxon>
        <taxon>Fabales</taxon>
        <taxon>Fabaceae</taxon>
        <taxon>Papilionoideae</taxon>
        <taxon>50 kb inversion clade</taxon>
        <taxon>NPAAA clade</taxon>
        <taxon>indigoferoid/millettioid clade</taxon>
        <taxon>Phaseoleae</taxon>
        <taxon>Mucuna</taxon>
    </lineage>
</organism>
<dbReference type="OrthoDB" id="1935865at2759"/>
<evidence type="ECO:0000313" key="1">
    <source>
        <dbReference type="EMBL" id="RDX85157.1"/>
    </source>
</evidence>